<dbReference type="GO" id="GO:0016757">
    <property type="term" value="F:glycosyltransferase activity"/>
    <property type="evidence" value="ECO:0007669"/>
    <property type="project" value="UniProtKB-KW"/>
</dbReference>
<feature type="domain" description="Fringe-like glycosyltransferase" evidence="9">
    <location>
        <begin position="120"/>
        <end position="155"/>
    </location>
</feature>
<reference evidence="10" key="1">
    <citation type="submission" date="2020-11" db="EMBL/GenBank/DDBJ databases">
        <authorList>
            <person name="Tran Van P."/>
        </authorList>
    </citation>
    <scope>NUCLEOTIDE SEQUENCE</scope>
</reference>
<accession>A0A7R9LE54</accession>
<keyword evidence="2" id="KW-0328">Glycosyltransferase</keyword>
<dbReference type="EMBL" id="CAJPVJ010000531">
    <property type="protein sequence ID" value="CAG2162771.1"/>
    <property type="molecule type" value="Genomic_DNA"/>
</dbReference>
<evidence type="ECO:0000313" key="10">
    <source>
        <dbReference type="EMBL" id="CAD7640054.1"/>
    </source>
</evidence>
<feature type="chain" id="PRO_5036403464" description="Fringe-like glycosyltransferase domain-containing protein" evidence="8">
    <location>
        <begin position="34"/>
        <end position="158"/>
    </location>
</feature>
<keyword evidence="6" id="KW-1133">Transmembrane helix</keyword>
<evidence type="ECO:0000313" key="11">
    <source>
        <dbReference type="Proteomes" id="UP000728032"/>
    </source>
</evidence>
<comment type="subcellular location">
    <subcellularLocation>
        <location evidence="1">Membrane</location>
        <topology evidence="1">Single-pass type II membrane protein</topology>
    </subcellularLocation>
</comment>
<evidence type="ECO:0000256" key="6">
    <source>
        <dbReference type="ARBA" id="ARBA00022989"/>
    </source>
</evidence>
<organism evidence="10">
    <name type="scientific">Oppiella nova</name>
    <dbReference type="NCBI Taxonomy" id="334625"/>
    <lineage>
        <taxon>Eukaryota</taxon>
        <taxon>Metazoa</taxon>
        <taxon>Ecdysozoa</taxon>
        <taxon>Arthropoda</taxon>
        <taxon>Chelicerata</taxon>
        <taxon>Arachnida</taxon>
        <taxon>Acari</taxon>
        <taxon>Acariformes</taxon>
        <taxon>Sarcoptiformes</taxon>
        <taxon>Oribatida</taxon>
        <taxon>Brachypylina</taxon>
        <taxon>Oppioidea</taxon>
        <taxon>Oppiidae</taxon>
        <taxon>Oppiella</taxon>
    </lineage>
</organism>
<dbReference type="InterPro" id="IPR003378">
    <property type="entry name" value="Fringe-like_glycosylTrfase"/>
</dbReference>
<feature type="signal peptide" evidence="8">
    <location>
        <begin position="1"/>
        <end position="33"/>
    </location>
</feature>
<evidence type="ECO:0000256" key="8">
    <source>
        <dbReference type="SAM" id="SignalP"/>
    </source>
</evidence>
<evidence type="ECO:0000256" key="2">
    <source>
        <dbReference type="ARBA" id="ARBA00022676"/>
    </source>
</evidence>
<keyword evidence="5" id="KW-0735">Signal-anchor</keyword>
<name>A0A7R9LE54_9ACAR</name>
<evidence type="ECO:0000256" key="5">
    <source>
        <dbReference type="ARBA" id="ARBA00022968"/>
    </source>
</evidence>
<keyword evidence="7" id="KW-0472">Membrane</keyword>
<keyword evidence="8" id="KW-0732">Signal</keyword>
<evidence type="ECO:0000256" key="1">
    <source>
        <dbReference type="ARBA" id="ARBA00004606"/>
    </source>
</evidence>
<sequence>MRVRASKLAQKAVVVTFCLCYVSLLLIWITSSAQEPVQQSVVSSDRTGDNPNVEDNSYLSFQERAPRSVYDHKSYVKNRTPIDGNKSNILSELSNDLHLDDTHRPQLKHTNNSLKQKFATTSLNDIFISVKTTKKFHSTRLDVILKSWFALAKEQADT</sequence>
<dbReference type="GO" id="GO:0016020">
    <property type="term" value="C:membrane"/>
    <property type="evidence" value="ECO:0007669"/>
    <property type="project" value="UniProtKB-SubCell"/>
</dbReference>
<dbReference type="Proteomes" id="UP000728032">
    <property type="component" value="Unassembled WGS sequence"/>
</dbReference>
<dbReference type="AlphaFoldDB" id="A0A7R9LE54"/>
<proteinExistence type="predicted"/>
<dbReference type="OrthoDB" id="8959630at2759"/>
<keyword evidence="4" id="KW-0812">Transmembrane</keyword>
<evidence type="ECO:0000256" key="4">
    <source>
        <dbReference type="ARBA" id="ARBA00022692"/>
    </source>
</evidence>
<evidence type="ECO:0000259" key="9">
    <source>
        <dbReference type="Pfam" id="PF02434"/>
    </source>
</evidence>
<keyword evidence="3" id="KW-0808">Transferase</keyword>
<evidence type="ECO:0000256" key="7">
    <source>
        <dbReference type="ARBA" id="ARBA00023136"/>
    </source>
</evidence>
<dbReference type="Pfam" id="PF02434">
    <property type="entry name" value="Fringe"/>
    <property type="match status" value="1"/>
</dbReference>
<protein>
    <recommendedName>
        <fullName evidence="9">Fringe-like glycosyltransferase domain-containing protein</fullName>
    </recommendedName>
</protein>
<keyword evidence="11" id="KW-1185">Reference proteome</keyword>
<gene>
    <name evidence="10" type="ORF">ONB1V03_LOCUS2361</name>
</gene>
<dbReference type="EMBL" id="OC915356">
    <property type="protein sequence ID" value="CAD7640054.1"/>
    <property type="molecule type" value="Genomic_DNA"/>
</dbReference>
<evidence type="ECO:0000256" key="3">
    <source>
        <dbReference type="ARBA" id="ARBA00022679"/>
    </source>
</evidence>
<dbReference type="Gene3D" id="3.90.550.50">
    <property type="match status" value="1"/>
</dbReference>